<dbReference type="Pfam" id="PF00067">
    <property type="entry name" value="p450"/>
    <property type="match status" value="1"/>
</dbReference>
<keyword evidence="2" id="KW-0408">Iron</keyword>
<feature type="binding site" description="axial binding residue" evidence="2">
    <location>
        <position position="396"/>
    </location>
    <ligand>
        <name>heme</name>
        <dbReference type="ChEBI" id="CHEBI:30413"/>
    </ligand>
    <ligandPart>
        <name>Fe</name>
        <dbReference type="ChEBI" id="CHEBI:18248"/>
    </ligandPart>
</feature>
<dbReference type="InterPro" id="IPR050121">
    <property type="entry name" value="Cytochrome_P450_monoxygenase"/>
</dbReference>
<keyword evidence="2" id="KW-0479">Metal-binding</keyword>
<proteinExistence type="inferred from homology"/>
<dbReference type="PANTHER" id="PTHR24305:SF166">
    <property type="entry name" value="CYTOCHROME P450 12A4, MITOCHONDRIAL-RELATED"/>
    <property type="match status" value="1"/>
</dbReference>
<dbReference type="GO" id="GO:0004497">
    <property type="term" value="F:monooxygenase activity"/>
    <property type="evidence" value="ECO:0007669"/>
    <property type="project" value="InterPro"/>
</dbReference>
<comment type="similarity">
    <text evidence="1">Belongs to the cytochrome P450 family.</text>
</comment>
<dbReference type="GO" id="GO:0016705">
    <property type="term" value="F:oxidoreductase activity, acting on paired donors, with incorporation or reduction of molecular oxygen"/>
    <property type="evidence" value="ECO:0007669"/>
    <property type="project" value="InterPro"/>
</dbReference>
<comment type="cofactor">
    <cofactor evidence="2">
        <name>heme</name>
        <dbReference type="ChEBI" id="CHEBI:30413"/>
    </cofactor>
</comment>
<accession>A0A3S2V8U5</accession>
<evidence type="ECO:0000256" key="1">
    <source>
        <dbReference type="ARBA" id="ARBA00010617"/>
    </source>
</evidence>
<dbReference type="Gene3D" id="1.10.630.10">
    <property type="entry name" value="Cytochrome P450"/>
    <property type="match status" value="1"/>
</dbReference>
<reference evidence="3 4" key="1">
    <citation type="submission" date="2019-01" db="EMBL/GenBank/DDBJ databases">
        <authorList>
            <person name="Chen W.-M."/>
        </authorList>
    </citation>
    <scope>NUCLEOTIDE SEQUENCE [LARGE SCALE GENOMIC DNA]</scope>
    <source>
        <strain evidence="3 4">TER-1</strain>
    </source>
</reference>
<dbReference type="PANTHER" id="PTHR24305">
    <property type="entry name" value="CYTOCHROME P450"/>
    <property type="match status" value="1"/>
</dbReference>
<evidence type="ECO:0000256" key="2">
    <source>
        <dbReference type="PIRSR" id="PIRSR602401-1"/>
    </source>
</evidence>
<comment type="caution">
    <text evidence="3">The sequence shown here is derived from an EMBL/GenBank/DDBJ whole genome shotgun (WGS) entry which is preliminary data.</text>
</comment>
<evidence type="ECO:0000313" key="4">
    <source>
        <dbReference type="Proteomes" id="UP000286997"/>
    </source>
</evidence>
<dbReference type="GO" id="GO:0020037">
    <property type="term" value="F:heme binding"/>
    <property type="evidence" value="ECO:0007669"/>
    <property type="project" value="InterPro"/>
</dbReference>
<gene>
    <name evidence="3" type="ORF">EOE48_16555</name>
</gene>
<dbReference type="GO" id="GO:0005506">
    <property type="term" value="F:iron ion binding"/>
    <property type="evidence" value="ECO:0007669"/>
    <property type="project" value="InterPro"/>
</dbReference>
<evidence type="ECO:0000313" key="3">
    <source>
        <dbReference type="EMBL" id="RVU16699.1"/>
    </source>
</evidence>
<dbReference type="SUPFAM" id="SSF48264">
    <property type="entry name" value="Cytochrome P450"/>
    <property type="match status" value="1"/>
</dbReference>
<keyword evidence="2" id="KW-0349">Heme</keyword>
<dbReference type="PRINTS" id="PR00385">
    <property type="entry name" value="P450"/>
</dbReference>
<organism evidence="3 4">
    <name type="scientific">Methylobacterium oryzihabitans</name>
    <dbReference type="NCBI Taxonomy" id="2499852"/>
    <lineage>
        <taxon>Bacteria</taxon>
        <taxon>Pseudomonadati</taxon>
        <taxon>Pseudomonadota</taxon>
        <taxon>Alphaproteobacteria</taxon>
        <taxon>Hyphomicrobiales</taxon>
        <taxon>Methylobacteriaceae</taxon>
        <taxon>Methylobacterium</taxon>
    </lineage>
</organism>
<dbReference type="AlphaFoldDB" id="A0A3S2V8U5"/>
<dbReference type="InterPro" id="IPR001128">
    <property type="entry name" value="Cyt_P450"/>
</dbReference>
<name>A0A3S2V8U5_9HYPH</name>
<keyword evidence="4" id="KW-1185">Reference proteome</keyword>
<dbReference type="OrthoDB" id="9764248at2"/>
<sequence>MPAGAYAPPAPPLAGRIGWLRLLAAFRRNALAALPEACLHEPVVTLRLPFGGAMVLACTPEAVRQILVSGTDAFARLPAGRRVLGPIAGRGLVLAEGETWRRQRRVLAPAFTPRTVPLMAGHIARAAQASAARLDATLGQPVDLHAEMQRLSLDIAATAMFSLEADTFGPRMRAMVSGYLGGLGRPTIADFLLPPGLPTPLSPRRALFRRRWTALVRGIVAARRAEGAGTEAPRDLFDLLRAAHGDGPDSLLVDEIGTMIVAGHETTASTLFWACTLLARSPGIQDALAREAAELDLGEAGAAAALPRLRLARAVVQETLRLYPPAHVIARRAARGGEICGTAIPAGATVMIPTWVLHRNPRWWDRPELFSPARFLDGPEPDRHVYLPFGAGPQVCIGAQLALAEATLVLARLARDHVLAIDGDRPVLPVATVTLRPDHSPLFRLARRRPA</sequence>
<dbReference type="EMBL" id="SACP01000015">
    <property type="protein sequence ID" value="RVU16699.1"/>
    <property type="molecule type" value="Genomic_DNA"/>
</dbReference>
<protein>
    <submittedName>
        <fullName evidence="3">Cytochrome P450</fullName>
    </submittedName>
</protein>
<dbReference type="Proteomes" id="UP000286997">
    <property type="component" value="Unassembled WGS sequence"/>
</dbReference>
<dbReference type="InterPro" id="IPR036396">
    <property type="entry name" value="Cyt_P450_sf"/>
</dbReference>
<dbReference type="InterPro" id="IPR002401">
    <property type="entry name" value="Cyt_P450_E_grp-I"/>
</dbReference>
<dbReference type="PRINTS" id="PR00463">
    <property type="entry name" value="EP450I"/>
</dbReference>